<dbReference type="EMBL" id="AK376629">
    <property type="protein sequence ID" value="BAK07824.1"/>
    <property type="molecule type" value="mRNA"/>
</dbReference>
<organism evidence="2">
    <name type="scientific">Hordeum vulgare subsp. vulgare</name>
    <name type="common">Domesticated barley</name>
    <dbReference type="NCBI Taxonomy" id="112509"/>
    <lineage>
        <taxon>Eukaryota</taxon>
        <taxon>Viridiplantae</taxon>
        <taxon>Streptophyta</taxon>
        <taxon>Embryophyta</taxon>
        <taxon>Tracheophyta</taxon>
        <taxon>Spermatophyta</taxon>
        <taxon>Magnoliopsida</taxon>
        <taxon>Liliopsida</taxon>
        <taxon>Poales</taxon>
        <taxon>Poaceae</taxon>
        <taxon>BOP clade</taxon>
        <taxon>Pooideae</taxon>
        <taxon>Triticodae</taxon>
        <taxon>Triticeae</taxon>
        <taxon>Hordeinae</taxon>
        <taxon>Hordeum</taxon>
    </lineage>
</organism>
<sequence length="26" mass="2972">MRSPTRKVRRKTAAEAESKDEVVAQK</sequence>
<feature type="region of interest" description="Disordered" evidence="1">
    <location>
        <begin position="1"/>
        <end position="26"/>
    </location>
</feature>
<reference evidence="2" key="1">
    <citation type="journal article" date="2011" name="Plant Physiol.">
        <title>Comprehensive sequence analysis of 24,783 barley full-length cDNAs derived from 12 clone libraries.</title>
        <authorList>
            <person name="Matsumoto T."/>
            <person name="Tanaka T."/>
            <person name="Sakai H."/>
            <person name="Amano N."/>
            <person name="Kanamori H."/>
            <person name="Kurita K."/>
            <person name="Kikuta A."/>
            <person name="Kamiya K."/>
            <person name="Yamamoto M."/>
            <person name="Ikawa H."/>
            <person name="Fujii N."/>
            <person name="Hori K."/>
            <person name="Itoh T."/>
            <person name="Sato K."/>
        </authorList>
    </citation>
    <scope>NUCLEOTIDE SEQUENCE</scope>
    <source>
        <tissue evidence="2">Flower</tissue>
    </source>
</reference>
<evidence type="ECO:0000313" key="2">
    <source>
        <dbReference type="EMBL" id="BAK07824.1"/>
    </source>
</evidence>
<name>F2EKF2_HORVV</name>
<feature type="compositionally biased region" description="Basic and acidic residues" evidence="1">
    <location>
        <begin position="12"/>
        <end position="26"/>
    </location>
</feature>
<feature type="compositionally biased region" description="Basic residues" evidence="1">
    <location>
        <begin position="1"/>
        <end position="11"/>
    </location>
</feature>
<protein>
    <submittedName>
        <fullName evidence="2">Predicted protein</fullName>
    </submittedName>
</protein>
<proteinExistence type="evidence at transcript level"/>
<accession>F2EKF2</accession>
<evidence type="ECO:0000256" key="1">
    <source>
        <dbReference type="SAM" id="MobiDB-lite"/>
    </source>
</evidence>
<dbReference type="AlphaFoldDB" id="F2EKF2"/>